<dbReference type="SFLD" id="SFLDS00019">
    <property type="entry name" value="Glutathione_Transferase_(cytos"/>
    <property type="match status" value="1"/>
</dbReference>
<evidence type="ECO:0000259" key="7">
    <source>
        <dbReference type="PROSITE" id="PS50405"/>
    </source>
</evidence>
<evidence type="ECO:0000256" key="2">
    <source>
        <dbReference type="ARBA" id="ARBA00005861"/>
    </source>
</evidence>
<reference evidence="8" key="1">
    <citation type="submission" date="2021-01" db="EMBL/GenBank/DDBJ databases">
        <authorList>
            <person name="Corre E."/>
            <person name="Pelletier E."/>
            <person name="Niang G."/>
            <person name="Scheremetjew M."/>
            <person name="Finn R."/>
            <person name="Kale V."/>
            <person name="Holt S."/>
            <person name="Cochrane G."/>
            <person name="Meng A."/>
            <person name="Brown T."/>
            <person name="Cohen L."/>
        </authorList>
    </citation>
    <scope>NUCLEOTIDE SEQUENCE</scope>
    <source>
        <strain evidence="8">CCMP443</strain>
    </source>
</reference>
<evidence type="ECO:0000256" key="5">
    <source>
        <dbReference type="ARBA" id="ARBA00047960"/>
    </source>
</evidence>
<dbReference type="Pfam" id="PF14497">
    <property type="entry name" value="GST_C_3"/>
    <property type="match status" value="1"/>
</dbReference>
<dbReference type="PANTHER" id="PTHR11571:SF222">
    <property type="entry name" value="GLUTATHIONE TRANSFERASE"/>
    <property type="match status" value="1"/>
</dbReference>
<dbReference type="GO" id="GO:0006749">
    <property type="term" value="P:glutathione metabolic process"/>
    <property type="evidence" value="ECO:0007669"/>
    <property type="project" value="TreeGrafter"/>
</dbReference>
<dbReference type="InterPro" id="IPR010987">
    <property type="entry name" value="Glutathione-S-Trfase_C-like"/>
</dbReference>
<dbReference type="Gene3D" id="1.20.1050.10">
    <property type="match status" value="1"/>
</dbReference>
<accession>A0A7S0YJZ5</accession>
<dbReference type="PANTHER" id="PTHR11571">
    <property type="entry name" value="GLUTATHIONE S-TRANSFERASE"/>
    <property type="match status" value="1"/>
</dbReference>
<dbReference type="EMBL" id="HBFN01002965">
    <property type="protein sequence ID" value="CAD8780019.1"/>
    <property type="molecule type" value="Transcribed_RNA"/>
</dbReference>
<dbReference type="InterPro" id="IPR004046">
    <property type="entry name" value="GST_C"/>
</dbReference>
<feature type="domain" description="GST N-terminal" evidence="6">
    <location>
        <begin position="9"/>
        <end position="101"/>
    </location>
</feature>
<gene>
    <name evidence="8" type="ORF">HTEP1355_LOCUS1801</name>
</gene>
<sequence>MGPLPSEGTKLTLGYWKIRGLAAPVRMMCMAAGVPLEFKGYELLDKPDGGYDGSAWFAEDKPPLAKINPLMNLPYLIDGNILMTQSQPIYLYLADKCDMAGKTPEEKINVQQTLAQVYDLRNALIDIVYGPLADFESKWESYLDSRAQSHFAKLEAWLETTGTPFLAGPKPTVADFHCWEMVDIHDLFAKEKGKPSVLSKCPKLAAIHAAIKALPELAPYWSDEGGYKLAINNKMAHFK</sequence>
<evidence type="ECO:0000313" key="8">
    <source>
        <dbReference type="EMBL" id="CAD8780019.1"/>
    </source>
</evidence>
<dbReference type="PROSITE" id="PS50405">
    <property type="entry name" value="GST_CTER"/>
    <property type="match status" value="1"/>
</dbReference>
<dbReference type="InterPro" id="IPR036282">
    <property type="entry name" value="Glutathione-S-Trfase_C_sf"/>
</dbReference>
<dbReference type="AlphaFoldDB" id="A0A7S0YJZ5"/>
<dbReference type="Gene3D" id="3.40.30.10">
    <property type="entry name" value="Glutaredoxin"/>
    <property type="match status" value="1"/>
</dbReference>
<dbReference type="SUPFAM" id="SSF52833">
    <property type="entry name" value="Thioredoxin-like"/>
    <property type="match status" value="1"/>
</dbReference>
<evidence type="ECO:0000256" key="1">
    <source>
        <dbReference type="ARBA" id="ARBA00003701"/>
    </source>
</evidence>
<evidence type="ECO:0000259" key="6">
    <source>
        <dbReference type="PROSITE" id="PS50404"/>
    </source>
</evidence>
<proteinExistence type="inferred from homology"/>
<feature type="domain" description="GST C-terminal" evidence="7">
    <location>
        <begin position="103"/>
        <end position="238"/>
    </location>
</feature>
<keyword evidence="4" id="KW-0808">Transferase</keyword>
<dbReference type="CDD" id="cd03192">
    <property type="entry name" value="GST_C_Sigma_like"/>
    <property type="match status" value="1"/>
</dbReference>
<name>A0A7S0YJZ5_9CRYP</name>
<dbReference type="InterPro" id="IPR036249">
    <property type="entry name" value="Thioredoxin-like_sf"/>
</dbReference>
<comment type="function">
    <text evidence="1">Conjugation of reduced glutathione to a wide number of exogenous and endogenous hydrophobic electrophiles.</text>
</comment>
<protein>
    <recommendedName>
        <fullName evidence="3">glutathione transferase</fullName>
        <ecNumber evidence="3">2.5.1.18</ecNumber>
    </recommendedName>
</protein>
<evidence type="ECO:0000256" key="3">
    <source>
        <dbReference type="ARBA" id="ARBA00012452"/>
    </source>
</evidence>
<dbReference type="GO" id="GO:0004364">
    <property type="term" value="F:glutathione transferase activity"/>
    <property type="evidence" value="ECO:0007669"/>
    <property type="project" value="UniProtKB-EC"/>
</dbReference>
<dbReference type="EC" id="2.5.1.18" evidence="3"/>
<evidence type="ECO:0000256" key="4">
    <source>
        <dbReference type="ARBA" id="ARBA00022679"/>
    </source>
</evidence>
<dbReference type="InterPro" id="IPR050213">
    <property type="entry name" value="GST_superfamily"/>
</dbReference>
<comment type="catalytic activity">
    <reaction evidence="5">
        <text>RX + glutathione = an S-substituted glutathione + a halide anion + H(+)</text>
        <dbReference type="Rhea" id="RHEA:16437"/>
        <dbReference type="ChEBI" id="CHEBI:15378"/>
        <dbReference type="ChEBI" id="CHEBI:16042"/>
        <dbReference type="ChEBI" id="CHEBI:17792"/>
        <dbReference type="ChEBI" id="CHEBI:57925"/>
        <dbReference type="ChEBI" id="CHEBI:90779"/>
        <dbReference type="EC" id="2.5.1.18"/>
    </reaction>
</comment>
<organism evidence="8">
    <name type="scientific">Hemiselmis tepida</name>
    <dbReference type="NCBI Taxonomy" id="464990"/>
    <lineage>
        <taxon>Eukaryota</taxon>
        <taxon>Cryptophyceae</taxon>
        <taxon>Cryptomonadales</taxon>
        <taxon>Hemiselmidaceae</taxon>
        <taxon>Hemiselmis</taxon>
    </lineage>
</organism>
<dbReference type="SUPFAM" id="SSF47616">
    <property type="entry name" value="GST C-terminal domain-like"/>
    <property type="match status" value="1"/>
</dbReference>
<dbReference type="PROSITE" id="PS50404">
    <property type="entry name" value="GST_NTER"/>
    <property type="match status" value="1"/>
</dbReference>
<dbReference type="Pfam" id="PF02798">
    <property type="entry name" value="GST_N"/>
    <property type="match status" value="1"/>
</dbReference>
<comment type="similarity">
    <text evidence="2">Belongs to the GST superfamily. Mu family.</text>
</comment>
<dbReference type="InterPro" id="IPR040079">
    <property type="entry name" value="Glutathione_S-Trfase"/>
</dbReference>
<dbReference type="InterPro" id="IPR004045">
    <property type="entry name" value="Glutathione_S-Trfase_N"/>
</dbReference>